<dbReference type="CDD" id="cd01949">
    <property type="entry name" value="GGDEF"/>
    <property type="match status" value="1"/>
</dbReference>
<keyword evidence="7" id="KW-1185">Reference proteome</keyword>
<dbReference type="InterPro" id="IPR050469">
    <property type="entry name" value="Diguanylate_Cyclase"/>
</dbReference>
<evidence type="ECO:0000256" key="2">
    <source>
        <dbReference type="ARBA" id="ARBA00034247"/>
    </source>
</evidence>
<evidence type="ECO:0000313" key="7">
    <source>
        <dbReference type="Proteomes" id="UP001431963"/>
    </source>
</evidence>
<organism evidence="6 7">
    <name type="scientific">Gemmobacter denitrificans</name>
    <dbReference type="NCBI Taxonomy" id="3123040"/>
    <lineage>
        <taxon>Bacteria</taxon>
        <taxon>Pseudomonadati</taxon>
        <taxon>Pseudomonadota</taxon>
        <taxon>Alphaproteobacteria</taxon>
        <taxon>Rhodobacterales</taxon>
        <taxon>Paracoccaceae</taxon>
        <taxon>Gemmobacter</taxon>
    </lineage>
</organism>
<dbReference type="InterPro" id="IPR043128">
    <property type="entry name" value="Rev_trsase/Diguanyl_cyclase"/>
</dbReference>
<keyword evidence="6" id="KW-0808">Transferase</keyword>
<dbReference type="NCBIfam" id="TIGR00254">
    <property type="entry name" value="GGDEF"/>
    <property type="match status" value="1"/>
</dbReference>
<evidence type="ECO:0000259" key="4">
    <source>
        <dbReference type="PROSITE" id="PS50110"/>
    </source>
</evidence>
<feature type="domain" description="Response regulatory" evidence="4">
    <location>
        <begin position="4"/>
        <end position="120"/>
    </location>
</feature>
<dbReference type="Proteomes" id="UP001431963">
    <property type="component" value="Unassembled WGS sequence"/>
</dbReference>
<dbReference type="PROSITE" id="PS50110">
    <property type="entry name" value="RESPONSE_REGULATORY"/>
    <property type="match status" value="2"/>
</dbReference>
<feature type="modified residue" description="4-aspartylphosphate" evidence="3">
    <location>
        <position position="203"/>
    </location>
</feature>
<dbReference type="RefSeq" id="WP_335423655.1">
    <property type="nucleotide sequence ID" value="NZ_JBALHR010000007.1"/>
</dbReference>
<comment type="caution">
    <text evidence="6">The sequence shown here is derived from an EMBL/GenBank/DDBJ whole genome shotgun (WGS) entry which is preliminary data.</text>
</comment>
<evidence type="ECO:0000256" key="3">
    <source>
        <dbReference type="PROSITE-ProRule" id="PRU00169"/>
    </source>
</evidence>
<gene>
    <name evidence="6" type="ORF">V6590_12725</name>
</gene>
<dbReference type="Pfam" id="PF00072">
    <property type="entry name" value="Response_reg"/>
    <property type="match status" value="1"/>
</dbReference>
<dbReference type="PROSITE" id="PS50887">
    <property type="entry name" value="GGDEF"/>
    <property type="match status" value="1"/>
</dbReference>
<dbReference type="SUPFAM" id="SSF52172">
    <property type="entry name" value="CheY-like"/>
    <property type="match status" value="2"/>
</dbReference>
<dbReference type="Pfam" id="PF00990">
    <property type="entry name" value="GGDEF"/>
    <property type="match status" value="1"/>
</dbReference>
<dbReference type="GO" id="GO:0052621">
    <property type="term" value="F:diguanylate cyclase activity"/>
    <property type="evidence" value="ECO:0007669"/>
    <property type="project" value="UniProtKB-EC"/>
</dbReference>
<evidence type="ECO:0000259" key="5">
    <source>
        <dbReference type="PROSITE" id="PS50887"/>
    </source>
</evidence>
<evidence type="ECO:0000313" key="6">
    <source>
        <dbReference type="EMBL" id="MEH7829017.1"/>
    </source>
</evidence>
<dbReference type="Gene3D" id="3.40.50.2300">
    <property type="match status" value="1"/>
</dbReference>
<reference evidence="6" key="1">
    <citation type="submission" date="2024-02" db="EMBL/GenBank/DDBJ databases">
        <title>Genome sequences of strain Gemmobacter sp. JM10B15.</title>
        <authorList>
            <person name="Zhang M."/>
        </authorList>
    </citation>
    <scope>NUCLEOTIDE SEQUENCE</scope>
    <source>
        <strain evidence="6">JM10B15</strain>
    </source>
</reference>
<dbReference type="EC" id="2.7.7.65" evidence="1"/>
<dbReference type="EMBL" id="JBALHR010000007">
    <property type="protein sequence ID" value="MEH7829017.1"/>
    <property type="molecule type" value="Genomic_DNA"/>
</dbReference>
<dbReference type="SMART" id="SM00448">
    <property type="entry name" value="REC"/>
    <property type="match status" value="2"/>
</dbReference>
<name>A0ABU8BWD6_9RHOB</name>
<protein>
    <recommendedName>
        <fullName evidence="1">diguanylate cyclase</fullName>
        <ecNumber evidence="1">2.7.7.65</ecNumber>
    </recommendedName>
</protein>
<keyword evidence="6" id="KW-0548">Nucleotidyltransferase</keyword>
<dbReference type="InterPro" id="IPR001789">
    <property type="entry name" value="Sig_transdc_resp-reg_receiver"/>
</dbReference>
<feature type="domain" description="GGDEF" evidence="5">
    <location>
        <begin position="321"/>
        <end position="459"/>
    </location>
</feature>
<proteinExistence type="predicted"/>
<dbReference type="SUPFAM" id="SSF55073">
    <property type="entry name" value="Nucleotide cyclase"/>
    <property type="match status" value="1"/>
</dbReference>
<dbReference type="InterPro" id="IPR000160">
    <property type="entry name" value="GGDEF_dom"/>
</dbReference>
<evidence type="ECO:0000256" key="1">
    <source>
        <dbReference type="ARBA" id="ARBA00012528"/>
    </source>
</evidence>
<dbReference type="InterPro" id="IPR029787">
    <property type="entry name" value="Nucleotide_cyclase"/>
</dbReference>
<comment type="catalytic activity">
    <reaction evidence="2">
        <text>2 GTP = 3',3'-c-di-GMP + 2 diphosphate</text>
        <dbReference type="Rhea" id="RHEA:24898"/>
        <dbReference type="ChEBI" id="CHEBI:33019"/>
        <dbReference type="ChEBI" id="CHEBI:37565"/>
        <dbReference type="ChEBI" id="CHEBI:58805"/>
        <dbReference type="EC" id="2.7.7.65"/>
    </reaction>
</comment>
<dbReference type="InterPro" id="IPR011006">
    <property type="entry name" value="CheY-like_superfamily"/>
</dbReference>
<keyword evidence="3" id="KW-0597">Phosphoprotein</keyword>
<feature type="domain" description="Response regulatory" evidence="4">
    <location>
        <begin position="153"/>
        <end position="271"/>
    </location>
</feature>
<accession>A0ABU8BWD6</accession>
<sequence>MVGKILIVDDVATNRIVFKVKLGAACYQPLMASDGKSCLRLARETLPDLILLDLVLPDLSGIDVLRSLRADPLTADIPVLMFSASLDPQARLAALAAGADDFLTKPIDDTILMARLRNLLRSHEALAELGQRGATLKALGLAEAQSDFAPPGLIALVTERPELAMRLRRDLAGQLPDRVVALSREEALAEGSLGTAPDAFVIDADLGGEGGGMRLMSELRSRSATRHAAVVLIHAAPRSEDMAMAFDMGANDALPLGLPAGELAIRLRTHLRRKKAGDRLRHSVQDGLRLAVIDPLTGLYNRRYALPRLASIAERAEATGGSFAVMIVDLDRFKAVNDCWGHAAGDQVLIEVARRLGDNLRGSDLIARIGGEEFLVALPDASMAEARQTAERLCHAVHRQPIALPDGSELSVTISIGLAVAQGPTIPSPERVADVVDRADQALLVAKAEGRNKVILSRTAA</sequence>
<dbReference type="PANTHER" id="PTHR45138:SF9">
    <property type="entry name" value="DIGUANYLATE CYCLASE DGCM-RELATED"/>
    <property type="match status" value="1"/>
</dbReference>
<dbReference type="SMART" id="SM00267">
    <property type="entry name" value="GGDEF"/>
    <property type="match status" value="1"/>
</dbReference>
<feature type="modified residue" description="4-aspartylphosphate" evidence="3">
    <location>
        <position position="53"/>
    </location>
</feature>
<dbReference type="PANTHER" id="PTHR45138">
    <property type="entry name" value="REGULATORY COMPONENTS OF SENSORY TRANSDUCTION SYSTEM"/>
    <property type="match status" value="1"/>
</dbReference>
<dbReference type="Gene3D" id="3.30.70.270">
    <property type="match status" value="1"/>
</dbReference>